<evidence type="ECO:0000256" key="3">
    <source>
        <dbReference type="ARBA" id="ARBA00022777"/>
    </source>
</evidence>
<dbReference type="RefSeq" id="WP_115361013.1">
    <property type="nucleotide sequence ID" value="NZ_QDKL01000002.1"/>
</dbReference>
<dbReference type="PANTHER" id="PTHR41299">
    <property type="entry name" value="THIAMINE PYROPHOSPHOKINASE"/>
    <property type="match status" value="1"/>
</dbReference>
<keyword evidence="1" id="KW-0808">Transferase</keyword>
<dbReference type="SUPFAM" id="SSF63999">
    <property type="entry name" value="Thiamin pyrophosphokinase, catalytic domain"/>
    <property type="match status" value="1"/>
</dbReference>
<keyword evidence="4" id="KW-0067">ATP-binding</keyword>
<evidence type="ECO:0000259" key="5">
    <source>
        <dbReference type="Pfam" id="PF04263"/>
    </source>
</evidence>
<evidence type="ECO:0000313" key="6">
    <source>
        <dbReference type="EMBL" id="RZF21534.1"/>
    </source>
</evidence>
<dbReference type="Proteomes" id="UP000443582">
    <property type="component" value="Unassembled WGS sequence"/>
</dbReference>
<dbReference type="InterPro" id="IPR053149">
    <property type="entry name" value="TPK"/>
</dbReference>
<dbReference type="InterPro" id="IPR036759">
    <property type="entry name" value="TPK_catalytic_sf"/>
</dbReference>
<dbReference type="InterPro" id="IPR007371">
    <property type="entry name" value="TPK_catalytic"/>
</dbReference>
<feature type="domain" description="Thiamin pyrophosphokinase catalytic" evidence="5">
    <location>
        <begin position="29"/>
        <end position="121"/>
    </location>
</feature>
<dbReference type="Pfam" id="PF04263">
    <property type="entry name" value="TPK_catalytic"/>
    <property type="match status" value="1"/>
</dbReference>
<reference evidence="7" key="1">
    <citation type="journal article" date="2019" name="Int. J. Syst. Evol. Microbiol.">
        <title>Halobacteriovorax valvorus sp. nov., a novel prokaryotic predator isolated from coastal seawater of China.</title>
        <authorList>
            <person name="Chen M.-X."/>
        </authorList>
    </citation>
    <scope>NUCLEOTIDE SEQUENCE [LARGE SCALE GENOMIC DNA]</scope>
    <source>
        <strain evidence="7">BL9</strain>
    </source>
</reference>
<evidence type="ECO:0000256" key="4">
    <source>
        <dbReference type="ARBA" id="ARBA00022840"/>
    </source>
</evidence>
<keyword evidence="2" id="KW-0547">Nucleotide-binding</keyword>
<comment type="caution">
    <text evidence="6">The sequence shown here is derived from an EMBL/GenBank/DDBJ whole genome shotgun (WGS) entry which is preliminary data.</text>
</comment>
<name>A0ABY0IJ15_9BACT</name>
<evidence type="ECO:0000313" key="7">
    <source>
        <dbReference type="Proteomes" id="UP000443582"/>
    </source>
</evidence>
<evidence type="ECO:0000256" key="1">
    <source>
        <dbReference type="ARBA" id="ARBA00022679"/>
    </source>
</evidence>
<keyword evidence="7" id="KW-1185">Reference proteome</keyword>
<proteinExistence type="predicted"/>
<gene>
    <name evidence="6" type="ORF">DAY19_07550</name>
</gene>
<sequence>MTHDEFLLKIKECDTLQIIGPMLSDTSILNSELASIYVDGGLNYYRPSKIASLSIGDNDSNISDFNIDIRLNPEKDLSDLDAALELIPNNITNLYFFGFSGGRADHQLFNLGSIHHFLKDSKNRRICYIDRNIQVISAGHHIIKQDGPFSIISLEKQKIKIYGECKYKLRDWTSVEALSSLTLSNIGNGEVHLESELPLFIYLD</sequence>
<protein>
    <recommendedName>
        <fullName evidence="5">Thiamin pyrophosphokinase catalytic domain-containing protein</fullName>
    </recommendedName>
</protein>
<dbReference type="PANTHER" id="PTHR41299:SF1">
    <property type="entry name" value="THIAMINE PYROPHOSPHOKINASE"/>
    <property type="match status" value="1"/>
</dbReference>
<accession>A0ABY0IJ15</accession>
<dbReference type="EMBL" id="QDKL01000002">
    <property type="protein sequence ID" value="RZF21534.1"/>
    <property type="molecule type" value="Genomic_DNA"/>
</dbReference>
<organism evidence="6 7">
    <name type="scientific">Halobacteriovorax vibrionivorans</name>
    <dbReference type="NCBI Taxonomy" id="2152716"/>
    <lineage>
        <taxon>Bacteria</taxon>
        <taxon>Pseudomonadati</taxon>
        <taxon>Bdellovibrionota</taxon>
        <taxon>Bacteriovoracia</taxon>
        <taxon>Bacteriovoracales</taxon>
        <taxon>Halobacteriovoraceae</taxon>
        <taxon>Halobacteriovorax</taxon>
    </lineage>
</organism>
<keyword evidence="3" id="KW-0418">Kinase</keyword>
<dbReference type="Gene3D" id="3.40.50.10240">
    <property type="entry name" value="Thiamin pyrophosphokinase, catalytic domain"/>
    <property type="match status" value="1"/>
</dbReference>
<evidence type="ECO:0000256" key="2">
    <source>
        <dbReference type="ARBA" id="ARBA00022741"/>
    </source>
</evidence>